<dbReference type="RefSeq" id="XP_001642902.1">
    <property type="nucleotide sequence ID" value="XM_001642852.1"/>
</dbReference>
<proteinExistence type="predicted"/>
<dbReference type="GO" id="GO:0006888">
    <property type="term" value="P:endoplasmic reticulum to Golgi vesicle-mediated transport"/>
    <property type="evidence" value="ECO:0007669"/>
    <property type="project" value="EnsemblFungi"/>
</dbReference>
<evidence type="ECO:0008006" key="4">
    <source>
        <dbReference type="Google" id="ProtNLM"/>
    </source>
</evidence>
<dbReference type="GO" id="GO:0034727">
    <property type="term" value="P:piecemeal microautophagy of the nucleus"/>
    <property type="evidence" value="ECO:0007669"/>
    <property type="project" value="EnsemblFungi"/>
</dbReference>
<dbReference type="GO" id="GO:0051321">
    <property type="term" value="P:meiotic cell cycle"/>
    <property type="evidence" value="ECO:0007669"/>
    <property type="project" value="EnsemblFungi"/>
</dbReference>
<dbReference type="HOGENOM" id="CLU_015504_0_0_1"/>
<dbReference type="eggNOG" id="KOG1938">
    <property type="taxonomic scope" value="Eukaryota"/>
</dbReference>
<dbReference type="Proteomes" id="UP000000267">
    <property type="component" value="Unassembled WGS sequence"/>
</dbReference>
<dbReference type="GO" id="GO:0000425">
    <property type="term" value="P:pexophagy"/>
    <property type="evidence" value="ECO:0007669"/>
    <property type="project" value="EnsemblFungi"/>
</dbReference>
<evidence type="ECO:0000256" key="1">
    <source>
        <dbReference type="SAM" id="MobiDB-lite"/>
    </source>
</evidence>
<dbReference type="PANTHER" id="PTHR12975:SF6">
    <property type="entry name" value="TRAFFICKING PROTEIN PARTICLE COMPLEX SUBUNIT 8"/>
    <property type="match status" value="1"/>
</dbReference>
<protein>
    <recommendedName>
        <fullName evidence="4">Trafficking protein particle complex III-specific subunit 85</fullName>
    </recommendedName>
</protein>
<dbReference type="PANTHER" id="PTHR12975">
    <property type="entry name" value="TRANSPORT PROTEIN TRAPP"/>
    <property type="match status" value="1"/>
</dbReference>
<dbReference type="FunCoup" id="A7TRS2">
    <property type="interactions" value="47"/>
</dbReference>
<dbReference type="InterPro" id="IPR024420">
    <property type="entry name" value="TRAPP_III_complex_Trs85"/>
</dbReference>
<dbReference type="Pfam" id="PF12739">
    <property type="entry name" value="TRAPPC-Trs85"/>
    <property type="match status" value="1"/>
</dbReference>
<name>A7TRS2_VANPO</name>
<dbReference type="OrthoDB" id="203724at2759"/>
<dbReference type="STRING" id="436907.A7TRS2"/>
<accession>A7TRS2</accession>
<dbReference type="EMBL" id="DS480486">
    <property type="protein sequence ID" value="EDO15044.1"/>
    <property type="molecule type" value="Genomic_DNA"/>
</dbReference>
<dbReference type="GeneID" id="5543084"/>
<dbReference type="OMA" id="KLADWSM"/>
<sequence>MASLQFSYENYMNLVYHLDRVNEPVPQDISKRIVSNAIAPVITVMSTSELDQHVQDSYNIDSLYLLMRYFGGCISDRDQANEYVKKANVENTAQEGVNDQIIEEQRNSNTLELPKSERYSRSRSNSLFQRDSTQSHYIRFTKPIEDLINSRDSHDMLFDYHSLEVYLEKCLSLIDKNTNDETDHKALKMSLFHRFFSSAISSTTYLSPYESFNHPLISLVALDISKGQNYEDARDLLIKFKNQNNAVEEFPPFMSTNDILLVFLLCYDGDSEEQKEICQDVVKKLKKQLFAESLMLPLWNKSHSEDVQVELHQPAMSSLDEMLYFFERPSVHELPLNLINTIYDLMEKLVVDLMIPFMQRKISFWEETILQPRKSLFHGNKLFRKFMNRSSSQTANQYNNIVKDSRGNEYFTSSSPEFLLRKLADWSMMISDFKTAYSTYETLISDLEAHPKYLASCLEWCAISILMGAQNIVTAKMIKNDVNPLIERSLDTYEQCSILAQNSLENDELLSEPVRSYETRCMLLTSELFLSLNDTWTSTPYALSNLETILAECKLGICSQIMIWERLSDCYNMRTDPRIRHRVETVTKIENNEGGQQLQTDDIVSKGLARKRKAAFFRLLAAKKWAEQKQWRQVSWCLRDVEYIYDDLSFSKRPELIYQKLKDELNEERQGNKKQ</sequence>
<dbReference type="GO" id="GO:1990072">
    <property type="term" value="C:TRAPPIII protein complex"/>
    <property type="evidence" value="ECO:0007669"/>
    <property type="project" value="EnsemblFungi"/>
</dbReference>
<organism evidence="3">
    <name type="scientific">Vanderwaltozyma polyspora (strain ATCC 22028 / DSM 70294 / BCRC 21397 / CBS 2163 / NBRC 10782 / NRRL Y-8283 / UCD 57-17)</name>
    <name type="common">Kluyveromyces polysporus</name>
    <dbReference type="NCBI Taxonomy" id="436907"/>
    <lineage>
        <taxon>Eukaryota</taxon>
        <taxon>Fungi</taxon>
        <taxon>Dikarya</taxon>
        <taxon>Ascomycota</taxon>
        <taxon>Saccharomycotina</taxon>
        <taxon>Saccharomycetes</taxon>
        <taxon>Saccharomycetales</taxon>
        <taxon>Saccharomycetaceae</taxon>
        <taxon>Vanderwaltozyma</taxon>
    </lineage>
</organism>
<dbReference type="AlphaFoldDB" id="A7TRS2"/>
<gene>
    <name evidence="2" type="ORF">Kpol_392p11</name>
</gene>
<dbReference type="InParanoid" id="A7TRS2"/>
<keyword evidence="3" id="KW-1185">Reference proteome</keyword>
<dbReference type="KEGG" id="vpo:Kpol_392p11"/>
<evidence type="ECO:0000313" key="2">
    <source>
        <dbReference type="EMBL" id="EDO15044.1"/>
    </source>
</evidence>
<dbReference type="GO" id="GO:0034497">
    <property type="term" value="P:protein localization to phagophore assembly site"/>
    <property type="evidence" value="ECO:0007669"/>
    <property type="project" value="EnsemblFungi"/>
</dbReference>
<dbReference type="PhylomeDB" id="A7TRS2"/>
<reference evidence="2 3" key="1">
    <citation type="journal article" date="2007" name="Proc. Natl. Acad. Sci. U.S.A.">
        <title>Independent sorting-out of thousands of duplicated gene pairs in two yeast species descended from a whole-genome duplication.</title>
        <authorList>
            <person name="Scannell D.R."/>
            <person name="Frank A.C."/>
            <person name="Conant G.C."/>
            <person name="Byrne K.P."/>
            <person name="Woolfit M."/>
            <person name="Wolfe K.H."/>
        </authorList>
    </citation>
    <scope>NUCLEOTIDE SEQUENCE [LARGE SCALE GENOMIC DNA]</scope>
    <source>
        <strain evidence="3">ATCC 22028 / DSM 70294 / BCRC 21397 / CBS 2163 / NBRC 10782 / NRRL Y-8283 / UCD 57-17</strain>
    </source>
</reference>
<evidence type="ECO:0000313" key="3">
    <source>
        <dbReference type="Proteomes" id="UP000000267"/>
    </source>
</evidence>
<feature type="region of interest" description="Disordered" evidence="1">
    <location>
        <begin position="97"/>
        <end position="116"/>
    </location>
</feature>
<dbReference type="GO" id="GO:0071255">
    <property type="term" value="P:Cvt vesicle assembly"/>
    <property type="evidence" value="ECO:0007669"/>
    <property type="project" value="EnsemblFungi"/>
</dbReference>
<dbReference type="GO" id="GO:0031410">
    <property type="term" value="C:cytoplasmic vesicle"/>
    <property type="evidence" value="ECO:0007669"/>
    <property type="project" value="EnsemblFungi"/>
</dbReference>
<dbReference type="GO" id="GO:0000407">
    <property type="term" value="C:phagophore assembly site"/>
    <property type="evidence" value="ECO:0007669"/>
    <property type="project" value="EnsemblFungi"/>
</dbReference>